<dbReference type="PANTHER" id="PTHR12298">
    <property type="entry name" value="PCDC2 PROGRAMMED CELL DEATH PROTEIN 2 -RELATED"/>
    <property type="match status" value="1"/>
</dbReference>
<keyword evidence="3" id="KW-0862">Zinc</keyword>
<dbReference type="AlphaFoldDB" id="A0A9P6J823"/>
<evidence type="ECO:0000256" key="1">
    <source>
        <dbReference type="ARBA" id="ARBA00022723"/>
    </source>
</evidence>
<dbReference type="PROSITE" id="PS50865">
    <property type="entry name" value="ZF_MYND_2"/>
    <property type="match status" value="1"/>
</dbReference>
<gene>
    <name evidence="7" type="primary">PDCD2</name>
    <name evidence="7" type="ORF">BGZ70_006728</name>
</gene>
<keyword evidence="1" id="KW-0479">Metal-binding</keyword>
<feature type="compositionally biased region" description="Low complexity" evidence="5">
    <location>
        <begin position="1"/>
        <end position="17"/>
    </location>
</feature>
<evidence type="ECO:0000259" key="6">
    <source>
        <dbReference type="PROSITE" id="PS50865"/>
    </source>
</evidence>
<protein>
    <submittedName>
        <fullName evidence="7">Programmed cell death protein 2</fullName>
    </submittedName>
</protein>
<dbReference type="Pfam" id="PF04194">
    <property type="entry name" value="PDCD2_C"/>
    <property type="match status" value="1"/>
</dbReference>
<dbReference type="Proteomes" id="UP000738359">
    <property type="component" value="Unassembled WGS sequence"/>
</dbReference>
<dbReference type="InterPro" id="IPR007320">
    <property type="entry name" value="PDCD2_C"/>
</dbReference>
<evidence type="ECO:0000313" key="8">
    <source>
        <dbReference type="Proteomes" id="UP000738359"/>
    </source>
</evidence>
<dbReference type="InterPro" id="IPR002893">
    <property type="entry name" value="Znf_MYND"/>
</dbReference>
<proteinExistence type="predicted"/>
<dbReference type="PANTHER" id="PTHR12298:SF4">
    <property type="entry name" value="PROGRAMMED CELL DEATH PROTEIN 2"/>
    <property type="match status" value="1"/>
</dbReference>
<evidence type="ECO:0000256" key="5">
    <source>
        <dbReference type="SAM" id="MobiDB-lite"/>
    </source>
</evidence>
<sequence length="511" mass="57339">MLFSSFSFNFGSNQSPSMSDQEDNHANEQDQVEEAQVMLGFAEPVDLEEHGPLLAEDFCSKIGGLPLWLNPEHVLDSKDMICHVCHKPMTFLLQLYSPEDHPAEAFHRVIYVFCCKSGSCHQKNPQGCFKVVRSQLGQYNPYYTPVSKDDEDAAEENEGWEPLASSKHAKTCFVCGMYGPKICSKCHKFSYCGPEHQAIHWTKGLHKQLCGTNPPTTPTSLDSNLADLSISDKDRDAEEELEEYDADGNVIQRKKSKQLTQSLTREQQEYANKMDIDFKLMERMNRFPELEIISEAEIFDQEALEEGLADESSGDEQEVEDGWEERAAALKAKREKRAAALAKKNGSDVSKSLATAESSMNALVPVGDEVYENTKTDIDSAFLTFQKRIALYPDQVLRYARMEYELINPEPLYVSDIGIPKPQDIPPCPDCGQERTFEFQIMPQLLSHLSIDHSASDALDFGTVLVYSCKDNCHVEGKHYQQEIALVQHFSEDGMQGGNMTSGPSVPVSSK</sequence>
<evidence type="ECO:0000256" key="2">
    <source>
        <dbReference type="ARBA" id="ARBA00022771"/>
    </source>
</evidence>
<dbReference type="Gene3D" id="6.10.140.2220">
    <property type="match status" value="1"/>
</dbReference>
<organism evidence="7 8">
    <name type="scientific">Mortierella alpina</name>
    <name type="common">Oleaginous fungus</name>
    <name type="synonym">Mortierella renispora</name>
    <dbReference type="NCBI Taxonomy" id="64518"/>
    <lineage>
        <taxon>Eukaryota</taxon>
        <taxon>Fungi</taxon>
        <taxon>Fungi incertae sedis</taxon>
        <taxon>Mucoromycota</taxon>
        <taxon>Mortierellomycotina</taxon>
        <taxon>Mortierellomycetes</taxon>
        <taxon>Mortierellales</taxon>
        <taxon>Mortierellaceae</taxon>
        <taxon>Mortierella</taxon>
    </lineage>
</organism>
<dbReference type="GO" id="GO:0008270">
    <property type="term" value="F:zinc ion binding"/>
    <property type="evidence" value="ECO:0007669"/>
    <property type="project" value="UniProtKB-KW"/>
</dbReference>
<evidence type="ECO:0000256" key="3">
    <source>
        <dbReference type="ARBA" id="ARBA00022833"/>
    </source>
</evidence>
<dbReference type="Pfam" id="PF01753">
    <property type="entry name" value="zf-MYND"/>
    <property type="match status" value="1"/>
</dbReference>
<reference evidence="7" key="1">
    <citation type="journal article" date="2020" name="Fungal Divers.">
        <title>Resolving the Mortierellaceae phylogeny through synthesis of multi-gene phylogenetics and phylogenomics.</title>
        <authorList>
            <person name="Vandepol N."/>
            <person name="Liber J."/>
            <person name="Desiro A."/>
            <person name="Na H."/>
            <person name="Kennedy M."/>
            <person name="Barry K."/>
            <person name="Grigoriev I.V."/>
            <person name="Miller A.N."/>
            <person name="O'Donnell K."/>
            <person name="Stajich J.E."/>
            <person name="Bonito G."/>
        </authorList>
    </citation>
    <scope>NUCLEOTIDE SEQUENCE</scope>
    <source>
        <strain evidence="7">CK1249</strain>
    </source>
</reference>
<feature type="domain" description="MYND-type" evidence="6">
    <location>
        <begin position="172"/>
        <end position="210"/>
    </location>
</feature>
<dbReference type="EMBL" id="JAAAHY010000388">
    <property type="protein sequence ID" value="KAF9964241.1"/>
    <property type="molecule type" value="Genomic_DNA"/>
</dbReference>
<name>A0A9P6J823_MORAP</name>
<dbReference type="SUPFAM" id="SSF144232">
    <property type="entry name" value="HIT/MYND zinc finger-like"/>
    <property type="match status" value="1"/>
</dbReference>
<accession>A0A9P6J823</accession>
<keyword evidence="2 4" id="KW-0863">Zinc-finger</keyword>
<evidence type="ECO:0000256" key="4">
    <source>
        <dbReference type="PROSITE-ProRule" id="PRU00134"/>
    </source>
</evidence>
<keyword evidence="8" id="KW-1185">Reference proteome</keyword>
<comment type="caution">
    <text evidence="7">The sequence shown here is derived from an EMBL/GenBank/DDBJ whole genome shotgun (WGS) entry which is preliminary data.</text>
</comment>
<dbReference type="GO" id="GO:0005634">
    <property type="term" value="C:nucleus"/>
    <property type="evidence" value="ECO:0007669"/>
    <property type="project" value="TreeGrafter"/>
</dbReference>
<dbReference type="OrthoDB" id="443682at2759"/>
<dbReference type="GO" id="GO:0005737">
    <property type="term" value="C:cytoplasm"/>
    <property type="evidence" value="ECO:0007669"/>
    <property type="project" value="InterPro"/>
</dbReference>
<feature type="region of interest" description="Disordered" evidence="5">
    <location>
        <begin position="1"/>
        <end position="30"/>
    </location>
</feature>
<evidence type="ECO:0000313" key="7">
    <source>
        <dbReference type="EMBL" id="KAF9964241.1"/>
    </source>
</evidence>